<evidence type="ECO:0000313" key="1">
    <source>
        <dbReference type="EMBL" id="PWN33005.1"/>
    </source>
</evidence>
<accession>A0A316VBS4</accession>
<dbReference type="InParanoid" id="A0A316VBS4"/>
<name>A0A316VBS4_9BASI</name>
<dbReference type="OrthoDB" id="629492at2759"/>
<dbReference type="RefSeq" id="XP_025353307.1">
    <property type="nucleotide sequence ID" value="XM_025502922.1"/>
</dbReference>
<dbReference type="Proteomes" id="UP000245771">
    <property type="component" value="Unassembled WGS sequence"/>
</dbReference>
<gene>
    <name evidence="1" type="ORF">FA14DRAFT_80224</name>
</gene>
<dbReference type="InterPro" id="IPR011990">
    <property type="entry name" value="TPR-like_helical_dom_sf"/>
</dbReference>
<dbReference type="SUPFAM" id="SSF48452">
    <property type="entry name" value="TPR-like"/>
    <property type="match status" value="1"/>
</dbReference>
<reference evidence="1 2" key="1">
    <citation type="journal article" date="2018" name="Mol. Biol. Evol.">
        <title>Broad Genomic Sampling Reveals a Smut Pathogenic Ancestry of the Fungal Clade Ustilaginomycotina.</title>
        <authorList>
            <person name="Kijpornyongpan T."/>
            <person name="Mondo S.J."/>
            <person name="Barry K."/>
            <person name="Sandor L."/>
            <person name="Lee J."/>
            <person name="Lipzen A."/>
            <person name="Pangilinan J."/>
            <person name="LaButti K."/>
            <person name="Hainaut M."/>
            <person name="Henrissat B."/>
            <person name="Grigoriev I.V."/>
            <person name="Spatafora J.W."/>
            <person name="Aime M.C."/>
        </authorList>
    </citation>
    <scope>NUCLEOTIDE SEQUENCE [LARGE SCALE GENOMIC DNA]</scope>
    <source>
        <strain evidence="1 2">MCA 3882</strain>
    </source>
</reference>
<keyword evidence="2" id="KW-1185">Reference proteome</keyword>
<dbReference type="GeneID" id="37024703"/>
<sequence length="534" mass="60385">MNSTYLPAFDRLNLNDQETQGNATLADLQKCVQSLFLDAFASATLQSAKQQLNHFRMAILGPDRIIGLIENGYTHEQIGTFIAKKHDLQEVFRSVEGEIRDLALGVSVILVGSQMQKTASELDTPTLSATIARLQQLQQIKQNEMESMHISEFGVIDYQEVYSYVESEIKNGNLTGDPVWVEKARSKVTKRKVGWMVLLHEALNALATSYDDAALSMDWSETILHDTLILSKIRPEVLYKLIIKNYNRDLSRILFAPLREGQQEAFSSTEVDQITQIGVQLRTRVVDEISMHAYEALQAKEFEKAQTLYLEAFEAGANNPRDLINRAVALSALGRFEDAQTACTIALGLIDAVGNCANRRSSQDETSRSRTGMQGEVELLGQLTTAEEERWHHLCTTQHQSLRTRAFRATKQELDSLRWRAYVRRGRAYKQILQKLGGIHGSIPHEDVREESQDEDGANHIDEEDLARRRGEALLYARSDFGNAIMLDPLQNIPRKELIELTIDPLQRRFSQDGQRFSLASIHSVAMQRRSISL</sequence>
<proteinExistence type="predicted"/>
<organism evidence="1 2">
    <name type="scientific">Meira miltonrushii</name>
    <dbReference type="NCBI Taxonomy" id="1280837"/>
    <lineage>
        <taxon>Eukaryota</taxon>
        <taxon>Fungi</taxon>
        <taxon>Dikarya</taxon>
        <taxon>Basidiomycota</taxon>
        <taxon>Ustilaginomycotina</taxon>
        <taxon>Exobasidiomycetes</taxon>
        <taxon>Exobasidiales</taxon>
        <taxon>Brachybasidiaceae</taxon>
        <taxon>Meira</taxon>
    </lineage>
</organism>
<protein>
    <submittedName>
        <fullName evidence="1">Uncharacterized protein</fullName>
    </submittedName>
</protein>
<evidence type="ECO:0000313" key="2">
    <source>
        <dbReference type="Proteomes" id="UP000245771"/>
    </source>
</evidence>
<dbReference type="AlphaFoldDB" id="A0A316VBS4"/>
<dbReference type="Gene3D" id="1.25.40.10">
    <property type="entry name" value="Tetratricopeptide repeat domain"/>
    <property type="match status" value="1"/>
</dbReference>
<dbReference type="EMBL" id="KZ819605">
    <property type="protein sequence ID" value="PWN33005.1"/>
    <property type="molecule type" value="Genomic_DNA"/>
</dbReference>